<evidence type="ECO:0000313" key="2">
    <source>
        <dbReference type="Proteomes" id="UP000663954"/>
    </source>
</evidence>
<dbReference type="Proteomes" id="UP000663954">
    <property type="component" value="Chromosome"/>
</dbReference>
<dbReference type="RefSeq" id="WP_207974019.1">
    <property type="nucleotide sequence ID" value="NZ_CP071770.1"/>
</dbReference>
<evidence type="ECO:0008006" key="3">
    <source>
        <dbReference type="Google" id="ProtNLM"/>
    </source>
</evidence>
<name>A0ABX7TGG4_9GAMM</name>
<organism evidence="1 2">
    <name type="scientific">Acinetobacter towneri</name>
    <dbReference type="NCBI Taxonomy" id="202956"/>
    <lineage>
        <taxon>Bacteria</taxon>
        <taxon>Pseudomonadati</taxon>
        <taxon>Pseudomonadota</taxon>
        <taxon>Gammaproteobacteria</taxon>
        <taxon>Moraxellales</taxon>
        <taxon>Moraxellaceae</taxon>
        <taxon>Acinetobacter</taxon>
    </lineage>
</organism>
<protein>
    <recommendedName>
        <fullName evidence="3">RHS repeat-associated core domain-containing protein</fullName>
    </recommendedName>
</protein>
<accession>A0ABX7TGG4</accession>
<reference evidence="1 2" key="1">
    <citation type="journal article" date="2020" name="Front. Cell. Infect. Microbiol.">
        <title>Characterization of Three Porcine Acinetobacter towneri Strains Co-Harboring tet(X3) and bla OXA-58.</title>
        <authorList>
            <person name="Ma J."/>
            <person name="Wang J."/>
            <person name="Feng J."/>
            <person name="Liu Y."/>
            <person name="Yang B."/>
            <person name="Li R."/>
            <person name="Bai L."/>
            <person name="He T."/>
            <person name="Wang X."/>
            <person name="Yang Z."/>
        </authorList>
    </citation>
    <scope>NUCLEOTIDE SEQUENCE [LARGE SCALE GENOMIC DNA]</scope>
    <source>
        <strain evidence="1 2">GX5</strain>
    </source>
</reference>
<keyword evidence="2" id="KW-1185">Reference proteome</keyword>
<gene>
    <name evidence="1" type="ORF">J4G45_06010</name>
</gene>
<proteinExistence type="predicted"/>
<sequence>MSIQHRLATPVIQPRMRFFDTDGKPLVGGKVYAFKVGTEEFKPTYRNSELTALNTNPVVLDGVGSALIYLRGANLLKIYDRHGNFIEERIEYQQRERAQFYDDYGRPLKNGYVYTYDYQSTIRKTSYSIDDAINPNPIVLDENGTALVNIVGAYRLRQYNSKNVFVGDQDFKRPPIKALTSVVYPLYFEEGVITGFCLRSSMVNSAQVVGENLASQFKIEAAYIRELLNNYVCDPEIIATCFSVDSALLINKKDPYIKHTLNETVSSAFNVDIAQITKVVNYLKHTLEPESISSSFYVDSAILDQR</sequence>
<dbReference type="EMBL" id="CP071770">
    <property type="protein sequence ID" value="QTD62707.1"/>
    <property type="molecule type" value="Genomic_DNA"/>
</dbReference>
<evidence type="ECO:0000313" key="1">
    <source>
        <dbReference type="EMBL" id="QTD62707.1"/>
    </source>
</evidence>